<protein>
    <submittedName>
        <fullName evidence="2">Uncharacterized protein</fullName>
    </submittedName>
</protein>
<sequence length="131" mass="15096">MKKKEVRCVGHRGRGTDAHVWFSGCPVSTNEEFGIYKGHDMILFIVGVLFHVKEVRGLGDAALADSVSQLLYVMLLSIRKSKKKRTHSRRLRGSDQQNDHPEKGHKTFYENSKIVRERKNDRDVKLYVIDT</sequence>
<feature type="compositionally biased region" description="Basic and acidic residues" evidence="1">
    <location>
        <begin position="97"/>
        <end position="108"/>
    </location>
</feature>
<dbReference type="Proteomes" id="UP001386955">
    <property type="component" value="Unassembled WGS sequence"/>
</dbReference>
<evidence type="ECO:0000313" key="2">
    <source>
        <dbReference type="EMBL" id="KAK7406308.1"/>
    </source>
</evidence>
<name>A0AAN9T444_PSOTE</name>
<feature type="region of interest" description="Disordered" evidence="1">
    <location>
        <begin position="81"/>
        <end position="108"/>
    </location>
</feature>
<dbReference type="AlphaFoldDB" id="A0AAN9T444"/>
<evidence type="ECO:0000313" key="3">
    <source>
        <dbReference type="Proteomes" id="UP001386955"/>
    </source>
</evidence>
<organism evidence="2 3">
    <name type="scientific">Psophocarpus tetragonolobus</name>
    <name type="common">Winged bean</name>
    <name type="synonym">Dolichos tetragonolobus</name>
    <dbReference type="NCBI Taxonomy" id="3891"/>
    <lineage>
        <taxon>Eukaryota</taxon>
        <taxon>Viridiplantae</taxon>
        <taxon>Streptophyta</taxon>
        <taxon>Embryophyta</taxon>
        <taxon>Tracheophyta</taxon>
        <taxon>Spermatophyta</taxon>
        <taxon>Magnoliopsida</taxon>
        <taxon>eudicotyledons</taxon>
        <taxon>Gunneridae</taxon>
        <taxon>Pentapetalae</taxon>
        <taxon>rosids</taxon>
        <taxon>fabids</taxon>
        <taxon>Fabales</taxon>
        <taxon>Fabaceae</taxon>
        <taxon>Papilionoideae</taxon>
        <taxon>50 kb inversion clade</taxon>
        <taxon>NPAAA clade</taxon>
        <taxon>indigoferoid/millettioid clade</taxon>
        <taxon>Phaseoleae</taxon>
        <taxon>Psophocarpus</taxon>
    </lineage>
</organism>
<reference evidence="2 3" key="1">
    <citation type="submission" date="2024-01" db="EMBL/GenBank/DDBJ databases">
        <title>The genomes of 5 underutilized Papilionoideae crops provide insights into root nodulation and disease resistanc.</title>
        <authorList>
            <person name="Jiang F."/>
        </authorList>
    </citation>
    <scope>NUCLEOTIDE SEQUENCE [LARGE SCALE GENOMIC DNA]</scope>
    <source>
        <strain evidence="2">DUOXIRENSHENG_FW03</strain>
        <tissue evidence="2">Leaves</tissue>
    </source>
</reference>
<gene>
    <name evidence="2" type="ORF">VNO78_07931</name>
</gene>
<proteinExistence type="predicted"/>
<evidence type="ECO:0000256" key="1">
    <source>
        <dbReference type="SAM" id="MobiDB-lite"/>
    </source>
</evidence>
<keyword evidence="3" id="KW-1185">Reference proteome</keyword>
<accession>A0AAN9T444</accession>
<comment type="caution">
    <text evidence="2">The sequence shown here is derived from an EMBL/GenBank/DDBJ whole genome shotgun (WGS) entry which is preliminary data.</text>
</comment>
<dbReference type="EMBL" id="JAYMYS010000002">
    <property type="protein sequence ID" value="KAK7406308.1"/>
    <property type="molecule type" value="Genomic_DNA"/>
</dbReference>
<feature type="compositionally biased region" description="Basic residues" evidence="1">
    <location>
        <begin position="81"/>
        <end position="91"/>
    </location>
</feature>